<comment type="caution">
    <text evidence="2">The sequence shown here is derived from an EMBL/GenBank/DDBJ whole genome shotgun (WGS) entry which is preliminary data.</text>
</comment>
<name>A0A1J5TSL4_9ZZZZ</name>
<dbReference type="EMBL" id="MLJW01000001">
    <property type="protein sequence ID" value="OIR19357.1"/>
    <property type="molecule type" value="Genomic_DNA"/>
</dbReference>
<proteinExistence type="predicted"/>
<feature type="coiled-coil region" evidence="1">
    <location>
        <begin position="4"/>
        <end position="48"/>
    </location>
</feature>
<evidence type="ECO:0000313" key="2">
    <source>
        <dbReference type="EMBL" id="OIR19357.1"/>
    </source>
</evidence>
<organism evidence="2">
    <name type="scientific">mine drainage metagenome</name>
    <dbReference type="NCBI Taxonomy" id="410659"/>
    <lineage>
        <taxon>unclassified sequences</taxon>
        <taxon>metagenomes</taxon>
        <taxon>ecological metagenomes</taxon>
    </lineage>
</organism>
<dbReference type="AlphaFoldDB" id="A0A1J5TSL4"/>
<sequence length="76" mass="8495">MNQKRDADALRESQQAKLKDLQLQQTKLKVLQAELERINTKIKNNEKLSQDDTKFLGDLGWLAALSVTIASIASGL</sequence>
<reference evidence="2" key="1">
    <citation type="submission" date="2016-10" db="EMBL/GenBank/DDBJ databases">
        <title>Sequence of Gallionella enrichment culture.</title>
        <authorList>
            <person name="Poehlein A."/>
            <person name="Muehling M."/>
            <person name="Daniel R."/>
        </authorList>
    </citation>
    <scope>NUCLEOTIDE SEQUENCE</scope>
</reference>
<protein>
    <submittedName>
        <fullName evidence="2">Uncharacterized protein</fullName>
    </submittedName>
</protein>
<gene>
    <name evidence="2" type="ORF">GALL_02370</name>
</gene>
<accession>A0A1J5TSL4</accession>
<evidence type="ECO:0000256" key="1">
    <source>
        <dbReference type="SAM" id="Coils"/>
    </source>
</evidence>
<keyword evidence="1" id="KW-0175">Coiled coil</keyword>